<sequence length="381" mass="40087" precursor="true">MTGLLVIAIPKELAPGEQRVATVPDVVRNLKKSGCEVRVEHDAGAMAYYTDAAFTAAGATIVSDRDALLAGARIVLAVQPPTVAEAEQLPEGTIVIGFMNPAGNIEAIKKMRDRKITAFALELVPRISRAQSMDALSSQATAGGYVAVILGAEHCPKFLPMLTTAAGTIRPSTVLILGAGIAGLMAIATAKRLGALVEAYDVRRAAGEQVRSLGAKFLELEINAEGQGGYARELTAEEKIKEQEMVSAAVARADIIITTAAIPGRKAPVLVTKETVATMKPGAVIIDMAAETGGNCELTQAGRTVQAHGVTIIGPKNLPAKVPFHASQMYAKNLQSFLTLLVDKNGVLVTEYTDEILTASLLVHGGQVRHQPTKDLLEKTP</sequence>
<dbReference type="InterPro" id="IPR007886">
    <property type="entry name" value="AlaDH/PNT_N"/>
</dbReference>
<dbReference type="eggNOG" id="arCOG06678">
    <property type="taxonomic scope" value="Archaea"/>
</dbReference>
<accession>A7I7X2</accession>
<dbReference type="STRING" id="456442.Mboo_1315"/>
<dbReference type="OrthoDB" id="8889at2157"/>
<keyword evidence="10" id="KW-1185">Reference proteome</keyword>
<evidence type="ECO:0000256" key="5">
    <source>
        <dbReference type="ARBA" id="ARBA00023027"/>
    </source>
</evidence>
<dbReference type="SMART" id="SM01002">
    <property type="entry name" value="AlaDh_PNT_C"/>
    <property type="match status" value="1"/>
</dbReference>
<dbReference type="CDD" id="cd05304">
    <property type="entry name" value="Rubrum_tdh"/>
    <property type="match status" value="1"/>
</dbReference>
<proteinExistence type="predicted"/>
<dbReference type="PROSITE" id="PS00837">
    <property type="entry name" value="ALADH_PNT_2"/>
    <property type="match status" value="1"/>
</dbReference>
<dbReference type="EC" id="7.1.1.1" evidence="1"/>
<name>A7I7X2_METB6</name>
<keyword evidence="2" id="KW-0547">Nucleotide-binding</keyword>
<dbReference type="Pfam" id="PF05222">
    <property type="entry name" value="AlaDh_PNT_N"/>
    <property type="match status" value="1"/>
</dbReference>
<dbReference type="HOGENOM" id="CLU_003376_2_1_2"/>
<reference evidence="10" key="1">
    <citation type="journal article" date="2015" name="Microbiology">
        <title>Genome of Methanoregula boonei 6A8 reveals adaptations to oligotrophic peatland environments.</title>
        <authorList>
            <person name="Braeuer S."/>
            <person name="Cadillo-Quiroz H."/>
            <person name="Kyrpides N."/>
            <person name="Woyke T."/>
            <person name="Goodwin L."/>
            <person name="Detter C."/>
            <person name="Podell S."/>
            <person name="Yavitt J.B."/>
            <person name="Zinder S.H."/>
        </authorList>
    </citation>
    <scope>NUCLEOTIDE SEQUENCE [LARGE SCALE GENOMIC DNA]</scope>
    <source>
        <strain evidence="10">DSM 21154 / JCM 14090 / 6A8</strain>
    </source>
</reference>
<dbReference type="GO" id="GO:0008750">
    <property type="term" value="F:proton-translocating NAD(P)+ transhydrogenase activity"/>
    <property type="evidence" value="ECO:0007669"/>
    <property type="project" value="UniProtKB-EC"/>
</dbReference>
<dbReference type="NCBIfam" id="NF006942">
    <property type="entry name" value="PRK09424.1"/>
    <property type="match status" value="1"/>
</dbReference>
<dbReference type="PANTHER" id="PTHR10160:SF19">
    <property type="entry name" value="PROTON-TRANSLOCATING NAD(P)(+) TRANSHYDROGENASE"/>
    <property type="match status" value="1"/>
</dbReference>
<dbReference type="GeneID" id="5411960"/>
<protein>
    <recommendedName>
        <fullName evidence="1">proton-translocating NAD(P)(+) transhydrogenase</fullName>
        <ecNumber evidence="1">7.1.1.1</ecNumber>
    </recommendedName>
</protein>
<dbReference type="GO" id="GO:0050661">
    <property type="term" value="F:NADP binding"/>
    <property type="evidence" value="ECO:0007669"/>
    <property type="project" value="TreeGrafter"/>
</dbReference>
<dbReference type="GO" id="GO:0006740">
    <property type="term" value="P:NADPH regeneration"/>
    <property type="evidence" value="ECO:0007669"/>
    <property type="project" value="TreeGrafter"/>
</dbReference>
<evidence type="ECO:0000256" key="4">
    <source>
        <dbReference type="ARBA" id="ARBA00022967"/>
    </source>
</evidence>
<comment type="catalytic activity">
    <reaction evidence="6">
        <text>NAD(+) + NADPH + H(+)(in) = NADH + NADP(+) + H(+)(out)</text>
        <dbReference type="Rhea" id="RHEA:47992"/>
        <dbReference type="ChEBI" id="CHEBI:15378"/>
        <dbReference type="ChEBI" id="CHEBI:57540"/>
        <dbReference type="ChEBI" id="CHEBI:57783"/>
        <dbReference type="ChEBI" id="CHEBI:57945"/>
        <dbReference type="ChEBI" id="CHEBI:58349"/>
        <dbReference type="EC" id="7.1.1.1"/>
    </reaction>
</comment>
<dbReference type="GO" id="GO:0005886">
    <property type="term" value="C:plasma membrane"/>
    <property type="evidence" value="ECO:0007669"/>
    <property type="project" value="TreeGrafter"/>
</dbReference>
<feature type="domain" description="Alanine dehydrogenase/pyridine nucleotide transhydrogenase N-terminal" evidence="8">
    <location>
        <begin position="8"/>
        <end position="143"/>
    </location>
</feature>
<dbReference type="EMBL" id="CP000780">
    <property type="protein sequence ID" value="ABS55833.1"/>
    <property type="molecule type" value="Genomic_DNA"/>
</dbReference>
<evidence type="ECO:0000313" key="9">
    <source>
        <dbReference type="EMBL" id="ABS55833.1"/>
    </source>
</evidence>
<evidence type="ECO:0000256" key="3">
    <source>
        <dbReference type="ARBA" id="ARBA00022857"/>
    </source>
</evidence>
<dbReference type="InterPro" id="IPR007698">
    <property type="entry name" value="AlaDH/PNT_NAD(H)-bd"/>
</dbReference>
<dbReference type="Proteomes" id="UP000002408">
    <property type="component" value="Chromosome"/>
</dbReference>
<dbReference type="InterPro" id="IPR008143">
    <property type="entry name" value="Ala_DH/PNT_CS2"/>
</dbReference>
<feature type="domain" description="Alanine dehydrogenase/pyridine nucleotide transhydrogenase NAD(H)-binding" evidence="7">
    <location>
        <begin position="152"/>
        <end position="314"/>
    </location>
</feature>
<keyword evidence="4" id="KW-1278">Translocase</keyword>
<evidence type="ECO:0000256" key="2">
    <source>
        <dbReference type="ARBA" id="ARBA00022741"/>
    </source>
</evidence>
<dbReference type="InterPro" id="IPR036291">
    <property type="entry name" value="NAD(P)-bd_dom_sf"/>
</dbReference>
<evidence type="ECO:0000313" key="10">
    <source>
        <dbReference type="Proteomes" id="UP000002408"/>
    </source>
</evidence>
<evidence type="ECO:0000259" key="7">
    <source>
        <dbReference type="SMART" id="SM01002"/>
    </source>
</evidence>
<dbReference type="SUPFAM" id="SSF51735">
    <property type="entry name" value="NAD(P)-binding Rossmann-fold domains"/>
    <property type="match status" value="1"/>
</dbReference>
<gene>
    <name evidence="9" type="ordered locus">Mboo_1315</name>
</gene>
<dbReference type="Gene3D" id="3.40.50.720">
    <property type="entry name" value="NAD(P)-binding Rossmann-like Domain"/>
    <property type="match status" value="2"/>
</dbReference>
<dbReference type="SMART" id="SM01003">
    <property type="entry name" value="AlaDh_PNT_N"/>
    <property type="match status" value="1"/>
</dbReference>
<dbReference type="AlphaFoldDB" id="A7I7X2"/>
<dbReference type="RefSeq" id="WP_012106865.1">
    <property type="nucleotide sequence ID" value="NC_009712.1"/>
</dbReference>
<dbReference type="GO" id="GO:0016491">
    <property type="term" value="F:oxidoreductase activity"/>
    <property type="evidence" value="ECO:0007669"/>
    <property type="project" value="UniProtKB-KW"/>
</dbReference>
<evidence type="ECO:0000259" key="8">
    <source>
        <dbReference type="SMART" id="SM01003"/>
    </source>
</evidence>
<evidence type="ECO:0000256" key="6">
    <source>
        <dbReference type="ARBA" id="ARBA00048202"/>
    </source>
</evidence>
<keyword evidence="3" id="KW-0521">NADP</keyword>
<organism evidence="9 10">
    <name type="scientific">Methanoregula boonei (strain DSM 21154 / JCM 14090 / 6A8)</name>
    <dbReference type="NCBI Taxonomy" id="456442"/>
    <lineage>
        <taxon>Archaea</taxon>
        <taxon>Methanobacteriati</taxon>
        <taxon>Methanobacteriota</taxon>
        <taxon>Stenosarchaea group</taxon>
        <taxon>Methanomicrobia</taxon>
        <taxon>Methanomicrobiales</taxon>
        <taxon>Methanoregulaceae</taxon>
        <taxon>Methanoregula</taxon>
    </lineage>
</organism>
<dbReference type="FunFam" id="3.40.50.720:FF:000188">
    <property type="entry name" value="NAD(P) transhydrogenase alpha subunit 1"/>
    <property type="match status" value="1"/>
</dbReference>
<keyword evidence="9" id="KW-0560">Oxidoreductase</keyword>
<dbReference type="PANTHER" id="PTHR10160">
    <property type="entry name" value="NAD(P) TRANSHYDROGENASE"/>
    <property type="match status" value="1"/>
</dbReference>
<dbReference type="KEGG" id="mbn:Mboo_1315"/>
<dbReference type="SUPFAM" id="SSF52283">
    <property type="entry name" value="Formate/glycerate dehydrogenase catalytic domain-like"/>
    <property type="match status" value="1"/>
</dbReference>
<keyword evidence="5" id="KW-0520">NAD</keyword>
<dbReference type="Pfam" id="PF01262">
    <property type="entry name" value="AlaDh_PNT_C"/>
    <property type="match status" value="1"/>
</dbReference>
<evidence type="ECO:0000256" key="1">
    <source>
        <dbReference type="ARBA" id="ARBA00012943"/>
    </source>
</evidence>